<name>A0A9D4B102_9SAUR</name>
<sequence>MCNVPKWLDREKTVMGGTFHLAPLETIVGLEEGLSHQRGPSKVNFRLLANSLLSWHVPCCEQLPSPAGSVSPLLCAAQDFPGSGIEAIWLVGLYSRLGFVQ</sequence>
<dbReference type="AlphaFoldDB" id="A0A9D4B102"/>
<accession>A0A9D4B102</accession>
<organism evidence="1 2">
    <name type="scientific">Mauremys mutica</name>
    <name type="common">yellowpond turtle</name>
    <dbReference type="NCBI Taxonomy" id="74926"/>
    <lineage>
        <taxon>Eukaryota</taxon>
        <taxon>Metazoa</taxon>
        <taxon>Chordata</taxon>
        <taxon>Craniata</taxon>
        <taxon>Vertebrata</taxon>
        <taxon>Euteleostomi</taxon>
        <taxon>Archelosauria</taxon>
        <taxon>Testudinata</taxon>
        <taxon>Testudines</taxon>
        <taxon>Cryptodira</taxon>
        <taxon>Durocryptodira</taxon>
        <taxon>Testudinoidea</taxon>
        <taxon>Geoemydidae</taxon>
        <taxon>Geoemydinae</taxon>
        <taxon>Mauremys</taxon>
    </lineage>
</organism>
<evidence type="ECO:0000313" key="1">
    <source>
        <dbReference type="EMBL" id="KAH1176145.1"/>
    </source>
</evidence>
<gene>
    <name evidence="1" type="ORF">KIL84_020879</name>
</gene>
<keyword evidence="2" id="KW-1185">Reference proteome</keyword>
<comment type="caution">
    <text evidence="1">The sequence shown here is derived from an EMBL/GenBank/DDBJ whole genome shotgun (WGS) entry which is preliminary data.</text>
</comment>
<dbReference type="EMBL" id="JAHDVG010000475">
    <property type="protein sequence ID" value="KAH1176145.1"/>
    <property type="molecule type" value="Genomic_DNA"/>
</dbReference>
<proteinExistence type="predicted"/>
<protein>
    <submittedName>
        <fullName evidence="1">Uncharacterized protein</fullName>
    </submittedName>
</protein>
<reference evidence="1" key="1">
    <citation type="submission" date="2021-09" db="EMBL/GenBank/DDBJ databases">
        <title>The genome of Mauremys mutica provides insights into the evolution of semi-aquatic lifestyle.</title>
        <authorList>
            <person name="Gong S."/>
            <person name="Gao Y."/>
        </authorList>
    </citation>
    <scope>NUCLEOTIDE SEQUENCE</scope>
    <source>
        <strain evidence="1">MM-2020</strain>
        <tissue evidence="1">Muscle</tissue>
    </source>
</reference>
<evidence type="ECO:0000313" key="2">
    <source>
        <dbReference type="Proteomes" id="UP000827986"/>
    </source>
</evidence>
<dbReference type="Proteomes" id="UP000827986">
    <property type="component" value="Unassembled WGS sequence"/>
</dbReference>